<keyword evidence="1" id="KW-0472">Membrane</keyword>
<sequence>MQPVKAVFSVTFSDFPVTIIIFSITFTSFPVTFLYHQA</sequence>
<keyword evidence="3" id="KW-1185">Reference proteome</keyword>
<keyword evidence="1" id="KW-1133">Transmembrane helix</keyword>
<protein>
    <submittedName>
        <fullName evidence="2">Uncharacterized protein</fullName>
    </submittedName>
</protein>
<evidence type="ECO:0000256" key="1">
    <source>
        <dbReference type="SAM" id="Phobius"/>
    </source>
</evidence>
<organism evidence="2 3">
    <name type="scientific">Jeotgalibacillus malaysiensis</name>
    <dbReference type="NCBI Taxonomy" id="1508404"/>
    <lineage>
        <taxon>Bacteria</taxon>
        <taxon>Bacillati</taxon>
        <taxon>Bacillota</taxon>
        <taxon>Bacilli</taxon>
        <taxon>Bacillales</taxon>
        <taxon>Caryophanaceae</taxon>
        <taxon>Jeotgalibacillus</taxon>
    </lineage>
</organism>
<name>A0A0B5ARD3_9BACL</name>
<evidence type="ECO:0000313" key="2">
    <source>
        <dbReference type="EMBL" id="AJD92646.1"/>
    </source>
</evidence>
<dbReference type="KEGG" id="jeo:JMA_33290"/>
<feature type="transmembrane region" description="Helical" evidence="1">
    <location>
        <begin position="15"/>
        <end position="35"/>
    </location>
</feature>
<dbReference type="Proteomes" id="UP000031449">
    <property type="component" value="Chromosome"/>
</dbReference>
<dbReference type="HOGENOM" id="CLU_3328862_0_0_9"/>
<accession>A0A0B5ARD3</accession>
<evidence type="ECO:0000313" key="3">
    <source>
        <dbReference type="Proteomes" id="UP000031449"/>
    </source>
</evidence>
<dbReference type="BioCyc" id="JESP1508404:G14D9-12610-MONOMER"/>
<keyword evidence="1" id="KW-0812">Transmembrane</keyword>
<reference evidence="2 3" key="1">
    <citation type="submission" date="2014-08" db="EMBL/GenBank/DDBJ databases">
        <title>Complete genome of a marine bacteria Jeotgalibacillus malaysiensis.</title>
        <authorList>
            <person name="Yaakop A.S."/>
            <person name="Chan K.-G."/>
            <person name="Goh K.M."/>
        </authorList>
    </citation>
    <scope>NUCLEOTIDE SEQUENCE [LARGE SCALE GENOMIC DNA]</scope>
    <source>
        <strain evidence="2 3">D5</strain>
    </source>
</reference>
<dbReference type="AlphaFoldDB" id="A0A0B5ARD3"/>
<dbReference type="EMBL" id="CP009416">
    <property type="protein sequence ID" value="AJD92646.1"/>
    <property type="molecule type" value="Genomic_DNA"/>
</dbReference>
<proteinExistence type="predicted"/>
<dbReference type="STRING" id="1508404.JMA_33290"/>
<gene>
    <name evidence="2" type="ORF">JMA_33290</name>
</gene>